<evidence type="ECO:0000313" key="2">
    <source>
        <dbReference type="EMBL" id="QHT12237.1"/>
    </source>
</evidence>
<protein>
    <recommendedName>
        <fullName evidence="1">WLM domain-containing protein</fullName>
    </recommendedName>
</protein>
<accession>A0A6C0D6U8</accession>
<reference evidence="2" key="1">
    <citation type="journal article" date="2020" name="Nature">
        <title>Giant virus diversity and host interactions through global metagenomics.</title>
        <authorList>
            <person name="Schulz F."/>
            <person name="Roux S."/>
            <person name="Paez-Espino D."/>
            <person name="Jungbluth S."/>
            <person name="Walsh D.A."/>
            <person name="Denef V.J."/>
            <person name="McMahon K.D."/>
            <person name="Konstantinidis K.T."/>
            <person name="Eloe-Fadrosh E.A."/>
            <person name="Kyrpides N.C."/>
            <person name="Woyke T."/>
        </authorList>
    </citation>
    <scope>NUCLEOTIDE SEQUENCE</scope>
    <source>
        <strain evidence="2">GVMAG-M-3300023174-129</strain>
    </source>
</reference>
<feature type="domain" description="WLM" evidence="1">
    <location>
        <begin position="83"/>
        <end position="172"/>
    </location>
</feature>
<proteinExistence type="predicted"/>
<dbReference type="Gene3D" id="3.30.2010.10">
    <property type="entry name" value="Metalloproteases ('zincins'), catalytic domain"/>
    <property type="match status" value="1"/>
</dbReference>
<evidence type="ECO:0000259" key="1">
    <source>
        <dbReference type="Pfam" id="PF08325"/>
    </source>
</evidence>
<dbReference type="AlphaFoldDB" id="A0A6C0D6U8"/>
<name>A0A6C0D6U8_9ZZZZ</name>
<sequence>MDFNPINGIKKLFGLGQYQLVYVKSTIDSKEYLVRDMPDKQEASNLMAKVRLRLKNLKIHLESKFPDKPQVKQLIQNFEADPSRFYESTPDADLTSYSVNKGESVHLCLRQREKDNESLVPEDVMMFVAIHEMAHMITKTIGHGPDFWNNFGWLLKEAETAGLYKAQDFKAHPVKYCGMSITDQPSYDPSKDGTDLSLGTLG</sequence>
<dbReference type="EMBL" id="MN739542">
    <property type="protein sequence ID" value="QHT12237.1"/>
    <property type="molecule type" value="Genomic_DNA"/>
</dbReference>
<dbReference type="Pfam" id="PF08325">
    <property type="entry name" value="WLM"/>
    <property type="match status" value="1"/>
</dbReference>
<dbReference type="InterPro" id="IPR013536">
    <property type="entry name" value="WLM_dom"/>
</dbReference>
<organism evidence="2">
    <name type="scientific">viral metagenome</name>
    <dbReference type="NCBI Taxonomy" id="1070528"/>
    <lineage>
        <taxon>unclassified sequences</taxon>
        <taxon>metagenomes</taxon>
        <taxon>organismal metagenomes</taxon>
    </lineage>
</organism>